<dbReference type="RefSeq" id="WP_166400720.1">
    <property type="nucleotide sequence ID" value="NZ_JAANAS010000072.1"/>
</dbReference>
<feature type="chain" id="PRO_5036902395" evidence="2">
    <location>
        <begin position="20"/>
        <end position="592"/>
    </location>
</feature>
<evidence type="ECO:0000256" key="2">
    <source>
        <dbReference type="SAM" id="SignalP"/>
    </source>
</evidence>
<evidence type="ECO:0000313" key="3">
    <source>
        <dbReference type="EMBL" id="NGZ90481.1"/>
    </source>
</evidence>
<keyword evidence="1" id="KW-1133">Transmembrane helix</keyword>
<dbReference type="Pfam" id="PF13584">
    <property type="entry name" value="BatD"/>
    <property type="match status" value="2"/>
</dbReference>
<dbReference type="Proteomes" id="UP000643701">
    <property type="component" value="Unassembled WGS sequence"/>
</dbReference>
<name>A0A967AHB9_9FLAO</name>
<keyword evidence="2" id="KW-0732">Signal</keyword>
<evidence type="ECO:0000256" key="1">
    <source>
        <dbReference type="SAM" id="Phobius"/>
    </source>
</evidence>
<dbReference type="PANTHER" id="PTHR40940:SF2">
    <property type="entry name" value="BATD"/>
    <property type="match status" value="1"/>
</dbReference>
<accession>A0A967AHB9</accession>
<dbReference type="InterPro" id="IPR025738">
    <property type="entry name" value="BatD"/>
</dbReference>
<comment type="caution">
    <text evidence="3">The sequence shown here is derived from an EMBL/GenBank/DDBJ whole genome shotgun (WGS) entry which is preliminary data.</text>
</comment>
<reference evidence="3" key="1">
    <citation type="submission" date="2020-03" db="EMBL/GenBank/DDBJ databases">
        <title>Psychroflexus Maritimus sp. nov., isolate from marine sediment.</title>
        <authorList>
            <person name="Zhong Y.-L."/>
        </authorList>
    </citation>
    <scope>NUCLEOTIDE SEQUENCE</scope>
    <source>
        <strain evidence="3">C1</strain>
    </source>
</reference>
<keyword evidence="1" id="KW-0812">Transmembrane</keyword>
<sequence length="592" mass="67324">MKKLIYIVISLLFGFSSLAQVQFEAKASREKMGINERVKVEFIIDKDADNFLAPDFKGFKRLAGPNQSISQSWVNGKSSFQKTYTYFLEPQRRGRLTIGQAEIEYQGKTYKTSPIDIEVTAAVDNPNSYKSIAKSRLSDAIHLVAEVSKTKSYLNEEVYVVYKLFIGRDVNIRNYRVLDDPKFNDFWSQNIDIDQLEVKEGEYGGEPYQYVELRKTLLYPQKTGELVIEPLTVALSVQVPSDKRDIFGRRQYEYVEKNASAKTRKLQVKPLPEKGKPADFTGAVGQFDIALNTSKTSLEARESLTANLKISGTGNLSLMNLPDLKIPASLEVYEPERKDNYRTTYRGLSGYISNKYTIVPEFKGNYKISPVKFTYFDPNEEKYKTTTTKEVQINVEAGPENPLNQQAKVAEEGTNKAALKNRITSDMSFEYIATETKLRPANQSNFFKSTSFWALFISPLLLIPLFILVKKNASKLAVSETNKKQRKANQLAKKYLSEAKKNLGNKESFFDALERALHNYLKAKLQISTAEMSKEKIIATLNENEIEEAVSQKFIRLLSSCEMAKYSPSSNEAMQEEYQQATQIISKLDKNL</sequence>
<dbReference type="PANTHER" id="PTHR40940">
    <property type="entry name" value="PROTEIN BATD-RELATED"/>
    <property type="match status" value="1"/>
</dbReference>
<keyword evidence="4" id="KW-1185">Reference proteome</keyword>
<dbReference type="EMBL" id="JAANAS010000072">
    <property type="protein sequence ID" value="NGZ90481.1"/>
    <property type="molecule type" value="Genomic_DNA"/>
</dbReference>
<evidence type="ECO:0000313" key="4">
    <source>
        <dbReference type="Proteomes" id="UP000643701"/>
    </source>
</evidence>
<protein>
    <submittedName>
        <fullName evidence="3">Protein BatD</fullName>
    </submittedName>
</protein>
<proteinExistence type="predicted"/>
<feature type="signal peptide" evidence="2">
    <location>
        <begin position="1"/>
        <end position="19"/>
    </location>
</feature>
<gene>
    <name evidence="3" type="ORF">G7034_09470</name>
</gene>
<keyword evidence="1" id="KW-0472">Membrane</keyword>
<dbReference type="AlphaFoldDB" id="A0A967AHB9"/>
<feature type="transmembrane region" description="Helical" evidence="1">
    <location>
        <begin position="452"/>
        <end position="469"/>
    </location>
</feature>
<organism evidence="3 4">
    <name type="scientific">Psychroflexus maritimus</name>
    <dbReference type="NCBI Taxonomy" id="2714865"/>
    <lineage>
        <taxon>Bacteria</taxon>
        <taxon>Pseudomonadati</taxon>
        <taxon>Bacteroidota</taxon>
        <taxon>Flavobacteriia</taxon>
        <taxon>Flavobacteriales</taxon>
        <taxon>Flavobacteriaceae</taxon>
        <taxon>Psychroflexus</taxon>
    </lineage>
</organism>